<dbReference type="EMBL" id="JBIAHM010000002">
    <property type="protein sequence ID" value="MFE9598711.1"/>
    <property type="molecule type" value="Genomic_DNA"/>
</dbReference>
<dbReference type="Proteomes" id="UP001601303">
    <property type="component" value="Unassembled WGS sequence"/>
</dbReference>
<dbReference type="InterPro" id="IPR041916">
    <property type="entry name" value="Anti_sigma_zinc_sf"/>
</dbReference>
<feature type="domain" description="Putative zinc-finger" evidence="3">
    <location>
        <begin position="3"/>
        <end position="37"/>
    </location>
</feature>
<name>A0ABW6LXT7_9ACTN</name>
<evidence type="ECO:0000259" key="3">
    <source>
        <dbReference type="Pfam" id="PF13490"/>
    </source>
</evidence>
<dbReference type="Pfam" id="PF13490">
    <property type="entry name" value="zf-HC2"/>
    <property type="match status" value="1"/>
</dbReference>
<evidence type="ECO:0000313" key="5">
    <source>
        <dbReference type="Proteomes" id="UP001601303"/>
    </source>
</evidence>
<keyword evidence="2" id="KW-0804">Transcription</keyword>
<evidence type="ECO:0000256" key="1">
    <source>
        <dbReference type="ARBA" id="ARBA00023015"/>
    </source>
</evidence>
<protein>
    <submittedName>
        <fullName evidence="4">Anti-sigma factor family protein</fullName>
    </submittedName>
</protein>
<reference evidence="4 5" key="1">
    <citation type="submission" date="2024-10" db="EMBL/GenBank/DDBJ databases">
        <title>The Natural Products Discovery Center: Release of the First 8490 Sequenced Strains for Exploring Actinobacteria Biosynthetic Diversity.</title>
        <authorList>
            <person name="Kalkreuter E."/>
            <person name="Kautsar S.A."/>
            <person name="Yang D."/>
            <person name="Bader C.D."/>
            <person name="Teijaro C.N."/>
            <person name="Fluegel L."/>
            <person name="Davis C.M."/>
            <person name="Simpson J.R."/>
            <person name="Lauterbach L."/>
            <person name="Steele A.D."/>
            <person name="Gui C."/>
            <person name="Meng S."/>
            <person name="Li G."/>
            <person name="Viehrig K."/>
            <person name="Ye F."/>
            <person name="Su P."/>
            <person name="Kiefer A.F."/>
            <person name="Nichols A."/>
            <person name="Cepeda A.J."/>
            <person name="Yan W."/>
            <person name="Fan B."/>
            <person name="Jiang Y."/>
            <person name="Adhikari A."/>
            <person name="Zheng C.-J."/>
            <person name="Schuster L."/>
            <person name="Cowan T.M."/>
            <person name="Smanski M.J."/>
            <person name="Chevrette M.G."/>
            <person name="De Carvalho L.P.S."/>
            <person name="Shen B."/>
        </authorList>
    </citation>
    <scope>NUCLEOTIDE SEQUENCE [LARGE SCALE GENOMIC DNA]</scope>
    <source>
        <strain evidence="4 5">NPDC006488</strain>
    </source>
</reference>
<proteinExistence type="predicted"/>
<sequence>MTCEQETTELAAYAMAALDPGEAARVGRHVRACPGCAGEVDEIRAALAAVRLLPDEELVGDWSGKLAELREAAVRAALAEDPPVPRPC</sequence>
<evidence type="ECO:0000256" key="2">
    <source>
        <dbReference type="ARBA" id="ARBA00023163"/>
    </source>
</evidence>
<comment type="caution">
    <text evidence="4">The sequence shown here is derived from an EMBL/GenBank/DDBJ whole genome shotgun (WGS) entry which is preliminary data.</text>
</comment>
<dbReference type="Gene3D" id="1.10.10.1320">
    <property type="entry name" value="Anti-sigma factor, zinc-finger domain"/>
    <property type="match status" value="1"/>
</dbReference>
<organism evidence="4 5">
    <name type="scientific">Streptomyces hokutonensis</name>
    <dbReference type="NCBI Taxonomy" id="1306990"/>
    <lineage>
        <taxon>Bacteria</taxon>
        <taxon>Bacillati</taxon>
        <taxon>Actinomycetota</taxon>
        <taxon>Actinomycetes</taxon>
        <taxon>Kitasatosporales</taxon>
        <taxon>Streptomycetaceae</taxon>
        <taxon>Streptomyces</taxon>
    </lineage>
</organism>
<evidence type="ECO:0000313" key="4">
    <source>
        <dbReference type="EMBL" id="MFE9598711.1"/>
    </source>
</evidence>
<dbReference type="RefSeq" id="WP_388104231.1">
    <property type="nucleotide sequence ID" value="NZ_JBIAHM010000002.1"/>
</dbReference>
<keyword evidence="1" id="KW-0805">Transcription regulation</keyword>
<dbReference type="InterPro" id="IPR027383">
    <property type="entry name" value="Znf_put"/>
</dbReference>
<gene>
    <name evidence="4" type="ORF">ACFYNQ_09010</name>
</gene>
<accession>A0ABW6LXT7</accession>
<keyword evidence="5" id="KW-1185">Reference proteome</keyword>